<comment type="caution">
    <text evidence="10">The sequence shown here is derived from an EMBL/GenBank/DDBJ whole genome shotgun (WGS) entry which is preliminary data.</text>
</comment>
<dbReference type="OrthoDB" id="9807403at2"/>
<dbReference type="InterPro" id="IPR012796">
    <property type="entry name" value="Lysidine-tRNA-synth_C"/>
</dbReference>
<dbReference type="PANTHER" id="PTHR43033">
    <property type="entry name" value="TRNA(ILE)-LYSIDINE SYNTHASE-RELATED"/>
    <property type="match status" value="1"/>
</dbReference>
<dbReference type="SUPFAM" id="SSF52402">
    <property type="entry name" value="Adenine nucleotide alpha hydrolases-like"/>
    <property type="match status" value="1"/>
</dbReference>
<keyword evidence="2 8" id="KW-0963">Cytoplasm</keyword>
<dbReference type="HAMAP" id="MF_01161">
    <property type="entry name" value="tRNA_Ile_lys_synt"/>
    <property type="match status" value="1"/>
</dbReference>
<proteinExistence type="inferred from homology"/>
<feature type="domain" description="Lysidine-tRNA(Ile) synthetase C-terminal" evidence="9">
    <location>
        <begin position="366"/>
        <end position="440"/>
    </location>
</feature>
<evidence type="ECO:0000256" key="8">
    <source>
        <dbReference type="HAMAP-Rule" id="MF_01161"/>
    </source>
</evidence>
<sequence>MLSIDRFKTFVSQQGLFEPAQKILLAVSGGKDSVLMAHLFKLSGFDFGIAHCNFNLRAEESIRDEYFVRMLALNLEVPFHVQQFDTKEYAAKNKVSTQMAARDLRYTWFEQVRVEQGYVFIAIAQHQNDAMETVLLNLTRGTGISGLHGILPLKGKIIRPMLFLSATEIENWIVILGAPFVEDSSNSSDHYARNKIRHHVIPQLKALNPQLEHTFAQNIQRFAETEQVLNQSVSLYREALFRIEGKYIYIEIAAVKVLKPKLLLLYELLKPYNFTEVTVQDILTSLDKQSGTSFYSASHSLTIDRSDLIITSVSQNDEALNLMIHPSSQAVLFKNKQVMISYSDAVYFEREQAMAFVDFDLLIFPLILRSKQDGDVFVPIGMKTFKKVSNFLVDEKVPLPQKSEVPLLINGNGDLIWIGGMRQDNRYKVTATTKKVAIFELKNSLDGK</sequence>
<dbReference type="Proteomes" id="UP000295499">
    <property type="component" value="Unassembled WGS sequence"/>
</dbReference>
<dbReference type="CDD" id="cd01992">
    <property type="entry name" value="TilS_N"/>
    <property type="match status" value="1"/>
</dbReference>
<dbReference type="GO" id="GO:0005737">
    <property type="term" value="C:cytoplasm"/>
    <property type="evidence" value="ECO:0007669"/>
    <property type="project" value="UniProtKB-SubCell"/>
</dbReference>
<accession>A0A4R6IIB1</accession>
<feature type="binding site" evidence="8">
    <location>
        <begin position="28"/>
        <end position="33"/>
    </location>
    <ligand>
        <name>ATP</name>
        <dbReference type="ChEBI" id="CHEBI:30616"/>
    </ligand>
</feature>
<evidence type="ECO:0000256" key="4">
    <source>
        <dbReference type="ARBA" id="ARBA00022694"/>
    </source>
</evidence>
<evidence type="ECO:0000259" key="9">
    <source>
        <dbReference type="SMART" id="SM00977"/>
    </source>
</evidence>
<dbReference type="AlphaFoldDB" id="A0A4R6IIB1"/>
<comment type="domain">
    <text evidence="8">The N-terminal region contains the highly conserved SGGXDS motif, predicted to be a P-loop motif involved in ATP binding.</text>
</comment>
<dbReference type="Gene3D" id="3.40.50.620">
    <property type="entry name" value="HUPs"/>
    <property type="match status" value="1"/>
</dbReference>
<dbReference type="GO" id="GO:0006400">
    <property type="term" value="P:tRNA modification"/>
    <property type="evidence" value="ECO:0007669"/>
    <property type="project" value="UniProtKB-UniRule"/>
</dbReference>
<dbReference type="InterPro" id="IPR011063">
    <property type="entry name" value="TilS/TtcA_N"/>
</dbReference>
<evidence type="ECO:0000313" key="10">
    <source>
        <dbReference type="EMBL" id="TDO21702.1"/>
    </source>
</evidence>
<keyword evidence="6 8" id="KW-0067">ATP-binding</keyword>
<reference evidence="10 11" key="1">
    <citation type="submission" date="2019-03" db="EMBL/GenBank/DDBJ databases">
        <title>Genomic Encyclopedia of Archaeal and Bacterial Type Strains, Phase II (KMG-II): from individual species to whole genera.</title>
        <authorList>
            <person name="Goeker M."/>
        </authorList>
    </citation>
    <scope>NUCLEOTIDE SEQUENCE [LARGE SCALE GENOMIC DNA]</scope>
    <source>
        <strain evidence="10 11">DSM 19034</strain>
    </source>
</reference>
<dbReference type="InterPro" id="IPR014729">
    <property type="entry name" value="Rossmann-like_a/b/a_fold"/>
</dbReference>
<comment type="catalytic activity">
    <reaction evidence="7 8">
        <text>cytidine(34) in tRNA(Ile2) + L-lysine + ATP = lysidine(34) in tRNA(Ile2) + AMP + diphosphate + H(+)</text>
        <dbReference type="Rhea" id="RHEA:43744"/>
        <dbReference type="Rhea" id="RHEA-COMP:10625"/>
        <dbReference type="Rhea" id="RHEA-COMP:10670"/>
        <dbReference type="ChEBI" id="CHEBI:15378"/>
        <dbReference type="ChEBI" id="CHEBI:30616"/>
        <dbReference type="ChEBI" id="CHEBI:32551"/>
        <dbReference type="ChEBI" id="CHEBI:33019"/>
        <dbReference type="ChEBI" id="CHEBI:82748"/>
        <dbReference type="ChEBI" id="CHEBI:83665"/>
        <dbReference type="ChEBI" id="CHEBI:456215"/>
        <dbReference type="EC" id="6.3.4.19"/>
    </reaction>
</comment>
<evidence type="ECO:0000256" key="6">
    <source>
        <dbReference type="ARBA" id="ARBA00022840"/>
    </source>
</evidence>
<dbReference type="SMART" id="SM00977">
    <property type="entry name" value="TilS_C"/>
    <property type="match status" value="1"/>
</dbReference>
<dbReference type="PANTHER" id="PTHR43033:SF1">
    <property type="entry name" value="TRNA(ILE)-LYSIDINE SYNTHASE-RELATED"/>
    <property type="match status" value="1"/>
</dbReference>
<name>A0A4R6IIB1_9SPHI</name>
<keyword evidence="3 8" id="KW-0436">Ligase</keyword>
<evidence type="ECO:0000256" key="2">
    <source>
        <dbReference type="ARBA" id="ARBA00022490"/>
    </source>
</evidence>
<dbReference type="NCBIfam" id="TIGR02432">
    <property type="entry name" value="lysidine_TilS_N"/>
    <property type="match status" value="1"/>
</dbReference>
<evidence type="ECO:0000256" key="1">
    <source>
        <dbReference type="ARBA" id="ARBA00004496"/>
    </source>
</evidence>
<dbReference type="EC" id="6.3.4.19" evidence="8"/>
<dbReference type="GO" id="GO:0032267">
    <property type="term" value="F:tRNA(Ile)-lysidine synthase activity"/>
    <property type="evidence" value="ECO:0007669"/>
    <property type="project" value="UniProtKB-EC"/>
</dbReference>
<comment type="subcellular location">
    <subcellularLocation>
        <location evidence="1 8">Cytoplasm</location>
    </subcellularLocation>
</comment>
<dbReference type="Pfam" id="PF01171">
    <property type="entry name" value="ATP_bind_3"/>
    <property type="match status" value="1"/>
</dbReference>
<evidence type="ECO:0000313" key="11">
    <source>
        <dbReference type="Proteomes" id="UP000295499"/>
    </source>
</evidence>
<gene>
    <name evidence="8" type="primary">tilS</name>
    <name evidence="10" type="ORF">CLV32_2809</name>
</gene>
<protein>
    <recommendedName>
        <fullName evidence="8">tRNA(Ile)-lysidine synthase</fullName>
        <ecNumber evidence="8">6.3.4.19</ecNumber>
    </recommendedName>
    <alternativeName>
        <fullName evidence="8">tRNA(Ile)-2-lysyl-cytidine synthase</fullName>
    </alternativeName>
    <alternativeName>
        <fullName evidence="8">tRNA(Ile)-lysidine synthetase</fullName>
    </alternativeName>
</protein>
<evidence type="ECO:0000256" key="7">
    <source>
        <dbReference type="ARBA" id="ARBA00048539"/>
    </source>
</evidence>
<organism evidence="10 11">
    <name type="scientific">Pedobacter duraquae</name>
    <dbReference type="NCBI Taxonomy" id="425511"/>
    <lineage>
        <taxon>Bacteria</taxon>
        <taxon>Pseudomonadati</taxon>
        <taxon>Bacteroidota</taxon>
        <taxon>Sphingobacteriia</taxon>
        <taxon>Sphingobacteriales</taxon>
        <taxon>Sphingobacteriaceae</taxon>
        <taxon>Pedobacter</taxon>
    </lineage>
</organism>
<dbReference type="InterPro" id="IPR012795">
    <property type="entry name" value="tRNA_Ile_lys_synt_N"/>
</dbReference>
<evidence type="ECO:0000256" key="3">
    <source>
        <dbReference type="ARBA" id="ARBA00022598"/>
    </source>
</evidence>
<keyword evidence="5 8" id="KW-0547">Nucleotide-binding</keyword>
<dbReference type="NCBIfam" id="TIGR02433">
    <property type="entry name" value="lysidine_TilS_C"/>
    <property type="match status" value="1"/>
</dbReference>
<comment type="function">
    <text evidence="8">Ligates lysine onto the cytidine present at position 34 of the AUA codon-specific tRNA(Ile) that contains the anticodon CAU, in an ATP-dependent manner. Cytidine is converted to lysidine, thus changing the amino acid specificity of the tRNA from methionine to isoleucine.</text>
</comment>
<dbReference type="EMBL" id="SNWM01000003">
    <property type="protein sequence ID" value="TDO21702.1"/>
    <property type="molecule type" value="Genomic_DNA"/>
</dbReference>
<keyword evidence="11" id="KW-1185">Reference proteome</keyword>
<dbReference type="InterPro" id="IPR012094">
    <property type="entry name" value="tRNA_Ile_lys_synt"/>
</dbReference>
<dbReference type="Pfam" id="PF11734">
    <property type="entry name" value="TilS_C"/>
    <property type="match status" value="1"/>
</dbReference>
<comment type="similarity">
    <text evidence="8">Belongs to the tRNA(Ile)-lysidine synthase family.</text>
</comment>
<dbReference type="SUPFAM" id="SSF56037">
    <property type="entry name" value="PheT/TilS domain"/>
    <property type="match status" value="1"/>
</dbReference>
<dbReference type="RefSeq" id="WP_133556408.1">
    <property type="nucleotide sequence ID" value="NZ_SNWM01000003.1"/>
</dbReference>
<keyword evidence="4 8" id="KW-0819">tRNA processing</keyword>
<dbReference type="GO" id="GO:0005524">
    <property type="term" value="F:ATP binding"/>
    <property type="evidence" value="ECO:0007669"/>
    <property type="project" value="UniProtKB-UniRule"/>
</dbReference>
<evidence type="ECO:0000256" key="5">
    <source>
        <dbReference type="ARBA" id="ARBA00022741"/>
    </source>
</evidence>